<dbReference type="EMBL" id="KN832024">
    <property type="protein sequence ID" value="KIN97815.1"/>
    <property type="molecule type" value="Genomic_DNA"/>
</dbReference>
<organism evidence="2 3">
    <name type="scientific">Pisolithus tinctorius Marx 270</name>
    <dbReference type="NCBI Taxonomy" id="870435"/>
    <lineage>
        <taxon>Eukaryota</taxon>
        <taxon>Fungi</taxon>
        <taxon>Dikarya</taxon>
        <taxon>Basidiomycota</taxon>
        <taxon>Agaricomycotina</taxon>
        <taxon>Agaricomycetes</taxon>
        <taxon>Agaricomycetidae</taxon>
        <taxon>Boletales</taxon>
        <taxon>Sclerodermatineae</taxon>
        <taxon>Pisolithaceae</taxon>
        <taxon>Pisolithus</taxon>
    </lineage>
</organism>
<dbReference type="HOGENOM" id="CLU_032278_0_0_1"/>
<sequence length="303" mass="33705">QDLPSVLMAGKMWAKEIMPALLVWAGSLADPWTISDEELIWSLRIIILTIAPDFEDLNDIRPGPAIFNIACQRLYQWRSNFGSTAITLIAHFLVSDPEIGVPSLTQAQELCSKLLEGFAFLYSDQDSRKPENIFRSYFVLYLLGHAHLRPCADSPDVPKLKIRELKNTGIKGALALTCAALHHTLSLFKTGKLQIDTKHTSFRKAAIKIPLKVNKATGKELSAVSAFSKQNCGPRTRQYAIAIAKRDNAVLRNIVMGATMLIPYSMDRTSEGGSFQRGEDDVNDLIATLCKSHRYLCTLLTSR</sequence>
<dbReference type="OrthoDB" id="2677435at2759"/>
<accession>A0A0C3NQJ8</accession>
<dbReference type="InParanoid" id="A0A0C3NQJ8"/>
<keyword evidence="3" id="KW-1185">Reference proteome</keyword>
<protein>
    <recommendedName>
        <fullName evidence="1">DUF6532 domain-containing protein</fullName>
    </recommendedName>
</protein>
<gene>
    <name evidence="2" type="ORF">M404DRAFT_970327</name>
</gene>
<dbReference type="Proteomes" id="UP000054217">
    <property type="component" value="Unassembled WGS sequence"/>
</dbReference>
<feature type="domain" description="DUF6532" evidence="1">
    <location>
        <begin position="64"/>
        <end position="193"/>
    </location>
</feature>
<dbReference type="STRING" id="870435.A0A0C3NQJ8"/>
<dbReference type="InterPro" id="IPR045341">
    <property type="entry name" value="DUF6532"/>
</dbReference>
<dbReference type="AlphaFoldDB" id="A0A0C3NQJ8"/>
<reference evidence="3" key="2">
    <citation type="submission" date="2015-01" db="EMBL/GenBank/DDBJ databases">
        <title>Evolutionary Origins and Diversification of the Mycorrhizal Mutualists.</title>
        <authorList>
            <consortium name="DOE Joint Genome Institute"/>
            <consortium name="Mycorrhizal Genomics Consortium"/>
            <person name="Kohler A."/>
            <person name="Kuo A."/>
            <person name="Nagy L.G."/>
            <person name="Floudas D."/>
            <person name="Copeland A."/>
            <person name="Barry K.W."/>
            <person name="Cichocki N."/>
            <person name="Veneault-Fourrey C."/>
            <person name="LaButti K."/>
            <person name="Lindquist E.A."/>
            <person name="Lipzen A."/>
            <person name="Lundell T."/>
            <person name="Morin E."/>
            <person name="Murat C."/>
            <person name="Riley R."/>
            <person name="Ohm R."/>
            <person name="Sun H."/>
            <person name="Tunlid A."/>
            <person name="Henrissat B."/>
            <person name="Grigoriev I.V."/>
            <person name="Hibbett D.S."/>
            <person name="Martin F."/>
        </authorList>
    </citation>
    <scope>NUCLEOTIDE SEQUENCE [LARGE SCALE GENOMIC DNA]</scope>
    <source>
        <strain evidence="3">Marx 270</strain>
    </source>
</reference>
<reference evidence="2 3" key="1">
    <citation type="submission" date="2014-04" db="EMBL/GenBank/DDBJ databases">
        <authorList>
            <consortium name="DOE Joint Genome Institute"/>
            <person name="Kuo A."/>
            <person name="Kohler A."/>
            <person name="Costa M.D."/>
            <person name="Nagy L.G."/>
            <person name="Floudas D."/>
            <person name="Copeland A."/>
            <person name="Barry K.W."/>
            <person name="Cichocki N."/>
            <person name="Veneault-Fourrey C."/>
            <person name="LaButti K."/>
            <person name="Lindquist E.A."/>
            <person name="Lipzen A."/>
            <person name="Lundell T."/>
            <person name="Morin E."/>
            <person name="Murat C."/>
            <person name="Sun H."/>
            <person name="Tunlid A."/>
            <person name="Henrissat B."/>
            <person name="Grigoriev I.V."/>
            <person name="Hibbett D.S."/>
            <person name="Martin F."/>
            <person name="Nordberg H.P."/>
            <person name="Cantor M.N."/>
            <person name="Hua S.X."/>
        </authorList>
    </citation>
    <scope>NUCLEOTIDE SEQUENCE [LARGE SCALE GENOMIC DNA]</scope>
    <source>
        <strain evidence="2 3">Marx 270</strain>
    </source>
</reference>
<dbReference type="Pfam" id="PF20149">
    <property type="entry name" value="DUF6532"/>
    <property type="match status" value="1"/>
</dbReference>
<proteinExistence type="predicted"/>
<evidence type="ECO:0000259" key="1">
    <source>
        <dbReference type="Pfam" id="PF20149"/>
    </source>
</evidence>
<evidence type="ECO:0000313" key="3">
    <source>
        <dbReference type="Proteomes" id="UP000054217"/>
    </source>
</evidence>
<feature type="non-terminal residue" evidence="2">
    <location>
        <position position="1"/>
    </location>
</feature>
<evidence type="ECO:0000313" key="2">
    <source>
        <dbReference type="EMBL" id="KIN97815.1"/>
    </source>
</evidence>
<name>A0A0C3NQJ8_PISTI</name>